<feature type="domain" description="Glyoxalase/fosfomycin resistance/dioxygenase" evidence="2">
    <location>
        <begin position="201"/>
        <end position="295"/>
    </location>
</feature>
<dbReference type="InterPro" id="IPR010296">
    <property type="entry name" value="DUF899_thioredox"/>
</dbReference>
<dbReference type="SUPFAM" id="SSF54593">
    <property type="entry name" value="Glyoxalase/Bleomycin resistance protein/Dihydroxybiphenyl dioxygenase"/>
    <property type="match status" value="1"/>
</dbReference>
<comment type="caution">
    <text evidence="3">The sequence shown here is derived from an EMBL/GenBank/DDBJ whole genome shotgun (WGS) entry which is preliminary data.</text>
</comment>
<keyword evidence="4" id="KW-1185">Reference proteome</keyword>
<dbReference type="Gene3D" id="3.40.30.10">
    <property type="entry name" value="Glutaredoxin"/>
    <property type="match status" value="1"/>
</dbReference>
<keyword evidence="1" id="KW-0175">Coiled coil</keyword>
<dbReference type="Pfam" id="PF00903">
    <property type="entry name" value="Glyoxalase"/>
    <property type="match status" value="1"/>
</dbReference>
<dbReference type="EMBL" id="CAKJTJ010000012">
    <property type="protein sequence ID" value="CAG9621631.1"/>
    <property type="molecule type" value="Genomic_DNA"/>
</dbReference>
<dbReference type="SUPFAM" id="SSF52833">
    <property type="entry name" value="Thioredoxin-like"/>
    <property type="match status" value="1"/>
</dbReference>
<evidence type="ECO:0000259" key="2">
    <source>
        <dbReference type="Pfam" id="PF00903"/>
    </source>
</evidence>
<dbReference type="InterPro" id="IPR004360">
    <property type="entry name" value="Glyas_Fos-R_dOase_dom"/>
</dbReference>
<gene>
    <name evidence="3" type="ORF">BACCIP111883_02404</name>
</gene>
<feature type="coiled-coil region" evidence="1">
    <location>
        <begin position="3"/>
        <end position="30"/>
    </location>
</feature>
<reference evidence="3 4" key="1">
    <citation type="submission" date="2021-10" db="EMBL/GenBank/DDBJ databases">
        <authorList>
            <person name="Criscuolo A."/>
        </authorList>
    </citation>
    <scope>NUCLEOTIDE SEQUENCE [LARGE SCALE GENOMIC DNA]</scope>
    <source>
        <strain evidence="4">CIP 111883</strain>
    </source>
</reference>
<sequence>MIDQELLREIQNLEKEIVERKQRLASLRKNVEPQLVCNYVFSSKTWGKVSLIELFEDKDELIIVHNMGRSCSYCTMWADGLNGLYHHIKRKAAFVVSTPDAVIEQENIAAERGWSFPMISTKETTFKEDMGFAKDNHSYPGVTVFSKDIEGNIYKHSSSPFGPGDDFCPVWPLFDLLPSGYDDYRPDKKINDRSQYQLTNNIALQVREYEKAIHFYHRIFGMKPIKSTESETHFSLNNTNIYIEDKEYKSGTLFLEFAVVDINKAIQELNNFDCNIIKKYNDKSYMIRDPFGLSFHLFEV</sequence>
<protein>
    <recommendedName>
        <fullName evidence="2">Glyoxalase/fosfomycin resistance/dioxygenase domain-containing protein</fullName>
    </recommendedName>
</protein>
<dbReference type="Proteomes" id="UP000789833">
    <property type="component" value="Unassembled WGS sequence"/>
</dbReference>
<accession>A0ABN8A8Z7</accession>
<dbReference type="RefSeq" id="WP_230501516.1">
    <property type="nucleotide sequence ID" value="NZ_CAKJTJ010000012.1"/>
</dbReference>
<dbReference type="Gene3D" id="3.10.180.10">
    <property type="entry name" value="2,3-Dihydroxybiphenyl 1,2-Dioxygenase, domain 1"/>
    <property type="match status" value="1"/>
</dbReference>
<dbReference type="InterPro" id="IPR036249">
    <property type="entry name" value="Thioredoxin-like_sf"/>
</dbReference>
<evidence type="ECO:0000256" key="1">
    <source>
        <dbReference type="SAM" id="Coils"/>
    </source>
</evidence>
<proteinExistence type="predicted"/>
<dbReference type="InterPro" id="IPR029068">
    <property type="entry name" value="Glyas_Bleomycin-R_OHBP_Dase"/>
</dbReference>
<evidence type="ECO:0000313" key="3">
    <source>
        <dbReference type="EMBL" id="CAG9621631.1"/>
    </source>
</evidence>
<evidence type="ECO:0000313" key="4">
    <source>
        <dbReference type="Proteomes" id="UP000789833"/>
    </source>
</evidence>
<dbReference type="Pfam" id="PF05988">
    <property type="entry name" value="DUF899"/>
    <property type="match status" value="1"/>
</dbReference>
<name>A0ABN8A8Z7_9BACI</name>
<organism evidence="3 4">
    <name type="scientific">Sutcliffiella rhizosphaerae</name>
    <dbReference type="NCBI Taxonomy" id="2880967"/>
    <lineage>
        <taxon>Bacteria</taxon>
        <taxon>Bacillati</taxon>
        <taxon>Bacillota</taxon>
        <taxon>Bacilli</taxon>
        <taxon>Bacillales</taxon>
        <taxon>Bacillaceae</taxon>
        <taxon>Sutcliffiella</taxon>
    </lineage>
</organism>